<feature type="signal peptide" evidence="1">
    <location>
        <begin position="1"/>
        <end position="19"/>
    </location>
</feature>
<gene>
    <name evidence="2" type="ORF">SISNIDRAFT_506467</name>
</gene>
<accession>A0A164V528</accession>
<evidence type="ECO:0000256" key="1">
    <source>
        <dbReference type="SAM" id="SignalP"/>
    </source>
</evidence>
<sequence>MHFTSFILAATLFASSVLAYNPIGQSCPAKEQGAYGCSQDAGVNGRNAFIYECGPANKFVYVAGCRCPSCCSATTGGAFCT</sequence>
<name>A0A164V528_9AGAM</name>
<reference evidence="2 3" key="1">
    <citation type="journal article" date="2016" name="Mol. Biol. Evol.">
        <title>Comparative Genomics of Early-Diverging Mushroom-Forming Fungi Provides Insights into the Origins of Lignocellulose Decay Capabilities.</title>
        <authorList>
            <person name="Nagy L.G."/>
            <person name="Riley R."/>
            <person name="Tritt A."/>
            <person name="Adam C."/>
            <person name="Daum C."/>
            <person name="Floudas D."/>
            <person name="Sun H."/>
            <person name="Yadav J.S."/>
            <person name="Pangilinan J."/>
            <person name="Larsson K.H."/>
            <person name="Matsuura K."/>
            <person name="Barry K."/>
            <person name="Labutti K."/>
            <person name="Kuo R."/>
            <person name="Ohm R.A."/>
            <person name="Bhattacharya S.S."/>
            <person name="Shirouzu T."/>
            <person name="Yoshinaga Y."/>
            <person name="Martin F.M."/>
            <person name="Grigoriev I.V."/>
            <person name="Hibbett D.S."/>
        </authorList>
    </citation>
    <scope>NUCLEOTIDE SEQUENCE [LARGE SCALE GENOMIC DNA]</scope>
    <source>
        <strain evidence="2 3">HHB9708</strain>
    </source>
</reference>
<keyword evidence="3" id="KW-1185">Reference proteome</keyword>
<evidence type="ECO:0000313" key="3">
    <source>
        <dbReference type="Proteomes" id="UP000076722"/>
    </source>
</evidence>
<dbReference type="EMBL" id="KV419406">
    <property type="protein sequence ID" value="KZS93823.1"/>
    <property type="molecule type" value="Genomic_DNA"/>
</dbReference>
<dbReference type="AlphaFoldDB" id="A0A164V528"/>
<evidence type="ECO:0000313" key="2">
    <source>
        <dbReference type="EMBL" id="KZS93823.1"/>
    </source>
</evidence>
<keyword evidence="1" id="KW-0732">Signal</keyword>
<organism evidence="2 3">
    <name type="scientific">Sistotremastrum niveocremeum HHB9708</name>
    <dbReference type="NCBI Taxonomy" id="1314777"/>
    <lineage>
        <taxon>Eukaryota</taxon>
        <taxon>Fungi</taxon>
        <taxon>Dikarya</taxon>
        <taxon>Basidiomycota</taxon>
        <taxon>Agaricomycotina</taxon>
        <taxon>Agaricomycetes</taxon>
        <taxon>Sistotremastrales</taxon>
        <taxon>Sistotremastraceae</taxon>
        <taxon>Sertulicium</taxon>
        <taxon>Sertulicium niveocremeum</taxon>
    </lineage>
</organism>
<dbReference type="OrthoDB" id="2608547at2759"/>
<protein>
    <submittedName>
        <fullName evidence="2">Uncharacterized protein</fullName>
    </submittedName>
</protein>
<proteinExistence type="predicted"/>
<dbReference type="Proteomes" id="UP000076722">
    <property type="component" value="Unassembled WGS sequence"/>
</dbReference>
<feature type="chain" id="PRO_5007853809" evidence="1">
    <location>
        <begin position="20"/>
        <end position="81"/>
    </location>
</feature>